<dbReference type="Proteomes" id="UP000003250">
    <property type="component" value="Unassembled WGS sequence"/>
</dbReference>
<keyword evidence="3" id="KW-1185">Reference proteome</keyword>
<protein>
    <submittedName>
        <fullName evidence="2">6-aminohexanoate-dimer hydrolase</fullName>
    </submittedName>
</protein>
<dbReference type="PANTHER" id="PTHR43283:SF7">
    <property type="entry name" value="BETA-LACTAMASE-RELATED DOMAIN-CONTAINING PROTEIN"/>
    <property type="match status" value="1"/>
</dbReference>
<dbReference type="PANTHER" id="PTHR43283">
    <property type="entry name" value="BETA-LACTAMASE-RELATED"/>
    <property type="match status" value="1"/>
</dbReference>
<evidence type="ECO:0000313" key="2">
    <source>
        <dbReference type="EMBL" id="EHK55811.1"/>
    </source>
</evidence>
<dbReference type="PATRIC" id="fig|1107882.3.peg.3483"/>
<evidence type="ECO:0000259" key="1">
    <source>
        <dbReference type="Pfam" id="PF00144"/>
    </source>
</evidence>
<dbReference type="EMBL" id="AHAM01000144">
    <property type="protein sequence ID" value="EHK55811.1"/>
    <property type="molecule type" value="Genomic_DNA"/>
</dbReference>
<dbReference type="AlphaFoldDB" id="H0HTS4"/>
<dbReference type="InterPro" id="IPR012338">
    <property type="entry name" value="Beta-lactam/transpept-like"/>
</dbReference>
<gene>
    <name evidence="2" type="ORF">MAXJ12_17828</name>
</gene>
<sequence length="392" mass="43147">MASQTEFEQRYGFRRNEATLANWRFAPYSKWSFQNAGEFVPSAGIACADCAVESPAVDPGTLLAQPVAIEGRQETVADFLQRSDTDAFVVMKRGEFVGDYFAPHMDHAAAHIVFSISKSLTAILAGSLEAEGLLDPAAPVTRYIPEAEGSAYGDAAVQHLLDMTVSLDFDETYLDPDSAFGRYRRAMLWNPGSGQETLLPFILTIQKGLHPHGGPFRYRSPNSDLLGVILERASGRRYAELMRERLWLPLGAKRPASVTVDGEGTARAAGGVSVSPRDLARVGEMMRLRGVVNGRRIVPESWIRDTLTVGSEAAWKTGDFAHLVENGRYRNKWYQTGFDSGAFFAIGIHGQWLYVDPSTEVVMVKMSSQPEPVDDPLDRQCVAFFQAVSAML</sequence>
<name>H0HTS4_9HYPH</name>
<dbReference type="SUPFAM" id="SSF56601">
    <property type="entry name" value="beta-lactamase/transpeptidase-like"/>
    <property type="match status" value="1"/>
</dbReference>
<feature type="domain" description="Beta-lactamase-related" evidence="1">
    <location>
        <begin position="81"/>
        <end position="379"/>
    </location>
</feature>
<dbReference type="Gene3D" id="3.40.710.10">
    <property type="entry name" value="DD-peptidase/beta-lactamase superfamily"/>
    <property type="match status" value="1"/>
</dbReference>
<dbReference type="GO" id="GO:0016787">
    <property type="term" value="F:hydrolase activity"/>
    <property type="evidence" value="ECO:0007669"/>
    <property type="project" value="UniProtKB-KW"/>
</dbReference>
<dbReference type="OrthoDB" id="9814204at2"/>
<dbReference type="InterPro" id="IPR001466">
    <property type="entry name" value="Beta-lactam-related"/>
</dbReference>
<dbReference type="InterPro" id="IPR050789">
    <property type="entry name" value="Diverse_Enzym_Activities"/>
</dbReference>
<dbReference type="RefSeq" id="WP_008837184.1">
    <property type="nucleotide sequence ID" value="NZ_AHAM01000144.1"/>
</dbReference>
<organism evidence="2 3">
    <name type="scientific">Mesorhizobium alhagi CCNWXJ12-2</name>
    <dbReference type="NCBI Taxonomy" id="1107882"/>
    <lineage>
        <taxon>Bacteria</taxon>
        <taxon>Pseudomonadati</taxon>
        <taxon>Pseudomonadota</taxon>
        <taxon>Alphaproteobacteria</taxon>
        <taxon>Hyphomicrobiales</taxon>
        <taxon>Phyllobacteriaceae</taxon>
        <taxon>Allomesorhizobium</taxon>
    </lineage>
</organism>
<keyword evidence="2" id="KW-0378">Hydrolase</keyword>
<proteinExistence type="predicted"/>
<reference evidence="2 3" key="1">
    <citation type="journal article" date="2012" name="J. Bacteriol.">
        <title>Draft Genome Sequence of Mesorhizobium alhagi CCNWXJ12-2T, a Novel Salt-Resistant Species Isolated from the Desert of Northwestern China.</title>
        <authorList>
            <person name="Zhou M."/>
            <person name="Chen W."/>
            <person name="Chen H."/>
            <person name="Wei G."/>
        </authorList>
    </citation>
    <scope>NUCLEOTIDE SEQUENCE [LARGE SCALE GENOMIC DNA]</scope>
    <source>
        <strain evidence="2 3">CCNWXJ12-2</strain>
    </source>
</reference>
<dbReference type="Pfam" id="PF00144">
    <property type="entry name" value="Beta-lactamase"/>
    <property type="match status" value="1"/>
</dbReference>
<evidence type="ECO:0000313" key="3">
    <source>
        <dbReference type="Proteomes" id="UP000003250"/>
    </source>
</evidence>
<accession>H0HTS4</accession>